<gene>
    <name evidence="1" type="ORF">PENVUL_c042G02379</name>
</gene>
<dbReference type="Proteomes" id="UP000191518">
    <property type="component" value="Unassembled WGS sequence"/>
</dbReference>
<organism evidence="1 2">
    <name type="scientific">Penicillium vulpinum</name>
    <dbReference type="NCBI Taxonomy" id="29845"/>
    <lineage>
        <taxon>Eukaryota</taxon>
        <taxon>Fungi</taxon>
        <taxon>Dikarya</taxon>
        <taxon>Ascomycota</taxon>
        <taxon>Pezizomycotina</taxon>
        <taxon>Eurotiomycetes</taxon>
        <taxon>Eurotiomycetidae</taxon>
        <taxon>Eurotiales</taxon>
        <taxon>Aspergillaceae</taxon>
        <taxon>Penicillium</taxon>
    </lineage>
</organism>
<dbReference type="AlphaFoldDB" id="A0A1V6RJB8"/>
<comment type="caution">
    <text evidence="1">The sequence shown here is derived from an EMBL/GenBank/DDBJ whole genome shotgun (WGS) entry which is preliminary data.</text>
</comment>
<evidence type="ECO:0000313" key="1">
    <source>
        <dbReference type="EMBL" id="OQE01608.1"/>
    </source>
</evidence>
<dbReference type="EMBL" id="MDYP01000042">
    <property type="protein sequence ID" value="OQE01608.1"/>
    <property type="molecule type" value="Genomic_DNA"/>
</dbReference>
<sequence length="161" mass="18020">MVAKHFYLPGEAITSARPIEVETTVDYQGLQILIADQFAIVDPNAIGFQQYGRFLVLLPFVENFFEIYPDDLGNHQRLFDQSGSIIQTKNMGWTVYHTNDPKLSAIAFAESDFFTKKISEAHPLYLIKNQQASVILGDTDIPEQRAAHRSLPPALGPKAVV</sequence>
<name>A0A1V6RJB8_9EURO</name>
<protein>
    <submittedName>
        <fullName evidence="1">Uncharacterized protein</fullName>
    </submittedName>
</protein>
<proteinExistence type="predicted"/>
<accession>A0A1V6RJB8</accession>
<dbReference type="STRING" id="29845.A0A1V6RJB8"/>
<reference evidence="2" key="1">
    <citation type="journal article" date="2017" name="Nat. Microbiol.">
        <title>Global analysis of biosynthetic gene clusters reveals vast potential of secondary metabolite production in Penicillium species.</title>
        <authorList>
            <person name="Nielsen J.C."/>
            <person name="Grijseels S."/>
            <person name="Prigent S."/>
            <person name="Ji B."/>
            <person name="Dainat J."/>
            <person name="Nielsen K.F."/>
            <person name="Frisvad J.C."/>
            <person name="Workman M."/>
            <person name="Nielsen J."/>
        </authorList>
    </citation>
    <scope>NUCLEOTIDE SEQUENCE [LARGE SCALE GENOMIC DNA]</scope>
    <source>
        <strain evidence="2">IBT 29486</strain>
    </source>
</reference>
<keyword evidence="2" id="KW-1185">Reference proteome</keyword>
<evidence type="ECO:0000313" key="2">
    <source>
        <dbReference type="Proteomes" id="UP000191518"/>
    </source>
</evidence>